<keyword evidence="2" id="KW-0456">Lyase</keyword>
<accession>A0A183CKS6</accession>
<feature type="region of interest" description="Disordered" evidence="3">
    <location>
        <begin position="1"/>
        <end position="21"/>
    </location>
</feature>
<name>A0A183CKS6_GLOPA</name>
<protein>
    <submittedName>
        <fullName evidence="5">Guanylate cyclase domain-containing protein</fullName>
    </submittedName>
</protein>
<dbReference type="GO" id="GO:0004383">
    <property type="term" value="F:guanylate cyclase activity"/>
    <property type="evidence" value="ECO:0007669"/>
    <property type="project" value="TreeGrafter"/>
</dbReference>
<dbReference type="GO" id="GO:0000166">
    <property type="term" value="F:nucleotide binding"/>
    <property type="evidence" value="ECO:0007669"/>
    <property type="project" value="UniProtKB-KW"/>
</dbReference>
<dbReference type="PANTHER" id="PTHR11920">
    <property type="entry name" value="GUANYLYL CYCLASE"/>
    <property type="match status" value="1"/>
</dbReference>
<dbReference type="GO" id="GO:0001653">
    <property type="term" value="F:peptide receptor activity"/>
    <property type="evidence" value="ECO:0007669"/>
    <property type="project" value="TreeGrafter"/>
</dbReference>
<keyword evidence="1" id="KW-0547">Nucleotide-binding</keyword>
<evidence type="ECO:0000256" key="2">
    <source>
        <dbReference type="ARBA" id="ARBA00023239"/>
    </source>
</evidence>
<evidence type="ECO:0000313" key="5">
    <source>
        <dbReference type="WBParaSite" id="GPLIN_001348200"/>
    </source>
</evidence>
<dbReference type="GO" id="GO:0005886">
    <property type="term" value="C:plasma membrane"/>
    <property type="evidence" value="ECO:0007669"/>
    <property type="project" value="TreeGrafter"/>
</dbReference>
<reference evidence="4" key="2">
    <citation type="submission" date="2014-05" db="EMBL/GenBank/DDBJ databases">
        <title>The genome and life-stage specific transcriptomes of Globodera pallida elucidate key aspects of plant parasitism by a cyst nematode.</title>
        <authorList>
            <person name="Cotton J.A."/>
            <person name="Lilley C.J."/>
            <person name="Jones L.M."/>
            <person name="Kikuchi T."/>
            <person name="Reid A.J."/>
            <person name="Thorpe P."/>
            <person name="Tsai I.J."/>
            <person name="Beasley H."/>
            <person name="Blok V."/>
            <person name="Cock P.J.A."/>
            <person name="Van den Akker S.E."/>
            <person name="Holroyd N."/>
            <person name="Hunt M."/>
            <person name="Mantelin S."/>
            <person name="Naghra H."/>
            <person name="Pain A."/>
            <person name="Palomares-Rius J.E."/>
            <person name="Zarowiecki M."/>
            <person name="Berriman M."/>
            <person name="Jones J.T."/>
            <person name="Urwin P.E."/>
        </authorList>
    </citation>
    <scope>NUCLEOTIDE SEQUENCE [LARGE SCALE GENOMIC DNA]</scope>
    <source>
        <strain evidence="4">Lindley</strain>
    </source>
</reference>
<reference evidence="5" key="3">
    <citation type="submission" date="2016-06" db="UniProtKB">
        <authorList>
            <consortium name="WormBaseParasite"/>
        </authorList>
    </citation>
    <scope>IDENTIFICATION</scope>
</reference>
<proteinExistence type="predicted"/>
<dbReference type="PANTHER" id="PTHR11920:SF503">
    <property type="entry name" value="RECEPTOR-TYPE GUANYLATE CYCLASE GCY-9"/>
    <property type="match status" value="1"/>
</dbReference>
<evidence type="ECO:0000313" key="4">
    <source>
        <dbReference type="Proteomes" id="UP000050741"/>
    </source>
</evidence>
<dbReference type="GO" id="GO:0004016">
    <property type="term" value="F:adenylate cyclase activity"/>
    <property type="evidence" value="ECO:0007669"/>
    <property type="project" value="TreeGrafter"/>
</dbReference>
<evidence type="ECO:0000256" key="1">
    <source>
        <dbReference type="ARBA" id="ARBA00022741"/>
    </source>
</evidence>
<dbReference type="InterPro" id="IPR050401">
    <property type="entry name" value="Cyclic_nucleotide_synthase"/>
</dbReference>
<organism evidence="4 5">
    <name type="scientific">Globodera pallida</name>
    <name type="common">Potato cyst nematode worm</name>
    <name type="synonym">Heterodera pallida</name>
    <dbReference type="NCBI Taxonomy" id="36090"/>
    <lineage>
        <taxon>Eukaryota</taxon>
        <taxon>Metazoa</taxon>
        <taxon>Ecdysozoa</taxon>
        <taxon>Nematoda</taxon>
        <taxon>Chromadorea</taxon>
        <taxon>Rhabditida</taxon>
        <taxon>Tylenchina</taxon>
        <taxon>Tylenchomorpha</taxon>
        <taxon>Tylenchoidea</taxon>
        <taxon>Heteroderidae</taxon>
        <taxon>Heteroderinae</taxon>
        <taxon>Globodera</taxon>
    </lineage>
</organism>
<keyword evidence="4" id="KW-1185">Reference proteome</keyword>
<reference evidence="4" key="1">
    <citation type="submission" date="2013-12" db="EMBL/GenBank/DDBJ databases">
        <authorList>
            <person name="Aslett M."/>
        </authorList>
    </citation>
    <scope>NUCLEOTIDE SEQUENCE [LARGE SCALE GENOMIC DNA]</scope>
    <source>
        <strain evidence="4">Lindley</strain>
    </source>
</reference>
<dbReference type="WBParaSite" id="GPLIN_001348200">
    <property type="protein sequence ID" value="GPLIN_001348200"/>
    <property type="gene ID" value="GPLIN_001348200"/>
</dbReference>
<evidence type="ECO:0000256" key="3">
    <source>
        <dbReference type="SAM" id="MobiDB-lite"/>
    </source>
</evidence>
<dbReference type="GO" id="GO:0007168">
    <property type="term" value="P:receptor guanylyl cyclase signaling pathway"/>
    <property type="evidence" value="ECO:0007669"/>
    <property type="project" value="TreeGrafter"/>
</dbReference>
<dbReference type="AlphaFoldDB" id="A0A183CKS6"/>
<sequence>MANENDQIIRPSFPNQQNLPNQRGEEELDAYNLQLLSAIEACWLEIPEMRPNIKRMKAIVFANLKSSGSGSLVDQMIKMMEDVVFYEWQQHISEILLKMRTFVSNFKLAQRPEESLMVRIGFHSVAVAAGVVGLQALVNAYSVKLSISLHAWCNCTCPTAKDGPKNEAAVCLVFNAESAEVDNDTSIFNLNALEFLVNNIPVIQLNQLNK</sequence>
<dbReference type="Proteomes" id="UP000050741">
    <property type="component" value="Unassembled WGS sequence"/>
</dbReference>